<sequence length="451" mass="48773">MTQFSELDAGTLKSLLTHAADVLLFVSEDGLINDIIGDSKLLDSIGASSWGGQFISDALPGDACAQFREFLSDAANDQLRRECVVQHETGDDRTKTIAYSIAPMVEAHPGIVLGRDISAFSELQNRVVELHRMMGEKLDAQKRVEAEYRTLFSIGSEPFLIVNVASGQIIDANPAVAKTLGEELESLSKRPVVSLFRKSDHKELKALLDAVARTQAPASMQARFSNGQPLVVDVSPSFGGSETAVLRLRPAGSAGGQMVTEDVLVEWVRAAVEAIVVTDDAGKVIWHNTAFEELVHLAPLTSERGLGEFFDPADLDFASVLNILRDNPRIRSLPASVRRPNGQTLEVELSGTVIPDSDPRRIGFVFRNLSTRLTNDSANSVADASIEAMLSRIGKAPLRELVQEETSGLEKNLILAALKLTGNNRAATAKVLGLSRQGLYSKLDRYGLGSD</sequence>
<dbReference type="PRINTS" id="PR01590">
    <property type="entry name" value="HTHFIS"/>
</dbReference>
<dbReference type="Gene3D" id="1.10.10.60">
    <property type="entry name" value="Homeodomain-like"/>
    <property type="match status" value="1"/>
</dbReference>
<name>A0AA90YX60_9RHOB</name>
<dbReference type="GO" id="GO:0043565">
    <property type="term" value="F:sequence-specific DNA binding"/>
    <property type="evidence" value="ECO:0007669"/>
    <property type="project" value="InterPro"/>
</dbReference>
<accession>A0AA90YX60</accession>
<dbReference type="EMBL" id="WVRA01000001">
    <property type="protein sequence ID" value="NOE16624.1"/>
    <property type="molecule type" value="Genomic_DNA"/>
</dbReference>
<dbReference type="SUPFAM" id="SSF55785">
    <property type="entry name" value="PYP-like sensor domain (PAS domain)"/>
    <property type="match status" value="2"/>
</dbReference>
<dbReference type="PROSITE" id="PS50112">
    <property type="entry name" value="PAS"/>
    <property type="match status" value="1"/>
</dbReference>
<dbReference type="Pfam" id="PF13426">
    <property type="entry name" value="PAS_9"/>
    <property type="match status" value="2"/>
</dbReference>
<dbReference type="RefSeq" id="WP_171327827.1">
    <property type="nucleotide sequence ID" value="NZ_WVRA01000001.1"/>
</dbReference>
<reference evidence="2" key="1">
    <citation type="submission" date="2019-12" db="EMBL/GenBank/DDBJ databases">
        <title>Ruegeria JWLKs population differentiation of coral mucus and skeleton niches.</title>
        <authorList>
            <person name="Luo D."/>
        </authorList>
    </citation>
    <scope>NUCLEOTIDE SEQUENCE</scope>
    <source>
        <strain evidence="2">HKCCD6181</strain>
    </source>
</reference>
<gene>
    <name evidence="2" type="ORF">GS634_00635</name>
</gene>
<proteinExistence type="predicted"/>
<dbReference type="AlphaFoldDB" id="A0AA90YX60"/>
<dbReference type="CDD" id="cd00130">
    <property type="entry name" value="PAS"/>
    <property type="match status" value="2"/>
</dbReference>
<dbReference type="InterPro" id="IPR000014">
    <property type="entry name" value="PAS"/>
</dbReference>
<dbReference type="InterPro" id="IPR035965">
    <property type="entry name" value="PAS-like_dom_sf"/>
</dbReference>
<comment type="caution">
    <text evidence="2">The sequence shown here is derived from an EMBL/GenBank/DDBJ whole genome shotgun (WGS) entry which is preliminary data.</text>
</comment>
<organism evidence="2 3">
    <name type="scientific">Ruegeria atlantica</name>
    <dbReference type="NCBI Taxonomy" id="81569"/>
    <lineage>
        <taxon>Bacteria</taxon>
        <taxon>Pseudomonadati</taxon>
        <taxon>Pseudomonadota</taxon>
        <taxon>Alphaproteobacteria</taxon>
        <taxon>Rhodobacterales</taxon>
        <taxon>Roseobacteraceae</taxon>
        <taxon>Ruegeria</taxon>
    </lineage>
</organism>
<feature type="domain" description="PAS" evidence="1">
    <location>
        <begin position="144"/>
        <end position="215"/>
    </location>
</feature>
<dbReference type="Gene3D" id="3.30.450.20">
    <property type="entry name" value="PAS domain"/>
    <property type="match status" value="3"/>
</dbReference>
<dbReference type="SMART" id="SM00091">
    <property type="entry name" value="PAS"/>
    <property type="match status" value="2"/>
</dbReference>
<evidence type="ECO:0000313" key="2">
    <source>
        <dbReference type="EMBL" id="NOE16624.1"/>
    </source>
</evidence>
<protein>
    <submittedName>
        <fullName evidence="2">PAS domain-containing protein</fullName>
    </submittedName>
</protein>
<evidence type="ECO:0000259" key="1">
    <source>
        <dbReference type="PROSITE" id="PS50112"/>
    </source>
</evidence>
<evidence type="ECO:0000313" key="3">
    <source>
        <dbReference type="Proteomes" id="UP000597886"/>
    </source>
</evidence>
<dbReference type="Proteomes" id="UP000597886">
    <property type="component" value="Unassembled WGS sequence"/>
</dbReference>
<dbReference type="InterPro" id="IPR009057">
    <property type="entry name" value="Homeodomain-like_sf"/>
</dbReference>
<dbReference type="InterPro" id="IPR002197">
    <property type="entry name" value="HTH_Fis"/>
</dbReference>
<dbReference type="Pfam" id="PF02954">
    <property type="entry name" value="HTH_8"/>
    <property type="match status" value="1"/>
</dbReference>
<dbReference type="SUPFAM" id="SSF46689">
    <property type="entry name" value="Homeodomain-like"/>
    <property type="match status" value="1"/>
</dbReference>